<feature type="region of interest" description="Disordered" evidence="1">
    <location>
        <begin position="51"/>
        <end position="70"/>
    </location>
</feature>
<keyword evidence="3" id="KW-1185">Reference proteome</keyword>
<evidence type="ECO:0000313" key="3">
    <source>
        <dbReference type="Proteomes" id="UP000517916"/>
    </source>
</evidence>
<protein>
    <recommendedName>
        <fullName evidence="4">Alpha/beta hydrolase family protein</fullName>
    </recommendedName>
</protein>
<proteinExistence type="predicted"/>
<evidence type="ECO:0000256" key="1">
    <source>
        <dbReference type="SAM" id="MobiDB-lite"/>
    </source>
</evidence>
<name>A0ABR6BF04_9PSEU</name>
<sequence length="112" mass="11976">MTRVDVTFRSHGTGCAAWLYRPERTDPARCAVMAHGLGAVRGTRCARPGWMPAPAGSPRRAWPCSPSTTAASAPAKAYRARWSTYRSSSPTGGPRWGSRATCLGVDAERVAL</sequence>
<feature type="compositionally biased region" description="Low complexity" evidence="1">
    <location>
        <begin position="61"/>
        <end position="70"/>
    </location>
</feature>
<dbReference type="EMBL" id="JACJID010000002">
    <property type="protein sequence ID" value="MBA8925454.1"/>
    <property type="molecule type" value="Genomic_DNA"/>
</dbReference>
<dbReference type="Proteomes" id="UP000517916">
    <property type="component" value="Unassembled WGS sequence"/>
</dbReference>
<reference evidence="2 3" key="1">
    <citation type="submission" date="2020-08" db="EMBL/GenBank/DDBJ databases">
        <title>Genomic Encyclopedia of Archaeal and Bacterial Type Strains, Phase II (KMG-II): from individual species to whole genera.</title>
        <authorList>
            <person name="Goeker M."/>
        </authorList>
    </citation>
    <scope>NUCLEOTIDE SEQUENCE [LARGE SCALE GENOMIC DNA]</scope>
    <source>
        <strain evidence="2 3">DSM 43850</strain>
    </source>
</reference>
<organism evidence="2 3">
    <name type="scientific">Kutzneria viridogrisea</name>
    <dbReference type="NCBI Taxonomy" id="47990"/>
    <lineage>
        <taxon>Bacteria</taxon>
        <taxon>Bacillati</taxon>
        <taxon>Actinomycetota</taxon>
        <taxon>Actinomycetes</taxon>
        <taxon>Pseudonocardiales</taxon>
        <taxon>Pseudonocardiaceae</taxon>
        <taxon>Kutzneria</taxon>
    </lineage>
</organism>
<evidence type="ECO:0000313" key="2">
    <source>
        <dbReference type="EMBL" id="MBA8925454.1"/>
    </source>
</evidence>
<dbReference type="RefSeq" id="WP_182837341.1">
    <property type="nucleotide sequence ID" value="NZ_BAAABQ010000084.1"/>
</dbReference>
<comment type="caution">
    <text evidence="2">The sequence shown here is derived from an EMBL/GenBank/DDBJ whole genome shotgun (WGS) entry which is preliminary data.</text>
</comment>
<accession>A0ABR6BF04</accession>
<evidence type="ECO:0008006" key="4">
    <source>
        <dbReference type="Google" id="ProtNLM"/>
    </source>
</evidence>
<gene>
    <name evidence="2" type="ORF">BC739_002653</name>
</gene>